<organism evidence="2 3">
    <name type="scientific">Bradyrhizobium erythrophlei</name>
    <dbReference type="NCBI Taxonomy" id="1437360"/>
    <lineage>
        <taxon>Bacteria</taxon>
        <taxon>Pseudomonadati</taxon>
        <taxon>Pseudomonadota</taxon>
        <taxon>Alphaproteobacteria</taxon>
        <taxon>Hyphomicrobiales</taxon>
        <taxon>Nitrobacteraceae</taxon>
        <taxon>Bradyrhizobium</taxon>
    </lineage>
</organism>
<sequence>MMRSWPVIAAMFLALGGLSAVAGYEMAPPHPAQWREIAWPFPRDGWPAGRAFRCGAAECGTEVEVYLRPKLGFCNCDSGVADDDEVDRVSDVDMISPRFVPLKAGDVVDVAEMPGRIRAYDIEMPEGKRTAIGIAASHRCDLMAVAAQGGGDAAQVQRATLKFLESREMKTWMTAAMEGR</sequence>
<protein>
    <recommendedName>
        <fullName evidence="4">Intein N-terminal splicing region</fullName>
    </recommendedName>
</protein>
<dbReference type="AlphaFoldDB" id="A0A1H5FVX4"/>
<evidence type="ECO:0000313" key="3">
    <source>
        <dbReference type="Proteomes" id="UP000198992"/>
    </source>
</evidence>
<evidence type="ECO:0008006" key="4">
    <source>
        <dbReference type="Google" id="ProtNLM"/>
    </source>
</evidence>
<name>A0A1H5FVX4_9BRAD</name>
<accession>A0A1H5FVX4</accession>
<evidence type="ECO:0000313" key="2">
    <source>
        <dbReference type="EMBL" id="SEE07625.1"/>
    </source>
</evidence>
<dbReference type="Proteomes" id="UP000198992">
    <property type="component" value="Unassembled WGS sequence"/>
</dbReference>
<reference evidence="2 3" key="1">
    <citation type="submission" date="2016-10" db="EMBL/GenBank/DDBJ databases">
        <authorList>
            <person name="de Groot N.N."/>
        </authorList>
    </citation>
    <scope>NUCLEOTIDE SEQUENCE [LARGE SCALE GENOMIC DNA]</scope>
    <source>
        <strain evidence="2 3">MT12</strain>
    </source>
</reference>
<feature type="signal peptide" evidence="1">
    <location>
        <begin position="1"/>
        <end position="22"/>
    </location>
</feature>
<keyword evidence="1" id="KW-0732">Signal</keyword>
<dbReference type="RefSeq" id="WP_092124150.1">
    <property type="nucleotide sequence ID" value="NZ_FNTH01000001.1"/>
</dbReference>
<feature type="chain" id="PRO_5011633762" description="Intein N-terminal splicing region" evidence="1">
    <location>
        <begin position="23"/>
        <end position="180"/>
    </location>
</feature>
<gene>
    <name evidence="2" type="ORF">SAMN05444164_6816</name>
</gene>
<dbReference type="EMBL" id="FNTH01000001">
    <property type="protein sequence ID" value="SEE07625.1"/>
    <property type="molecule type" value="Genomic_DNA"/>
</dbReference>
<dbReference type="OrthoDB" id="7375391at2"/>
<evidence type="ECO:0000256" key="1">
    <source>
        <dbReference type="SAM" id="SignalP"/>
    </source>
</evidence>
<proteinExistence type="predicted"/>